<dbReference type="Pfam" id="PF07456">
    <property type="entry name" value="Hpre_diP_synt_I"/>
    <property type="match status" value="1"/>
</dbReference>
<dbReference type="EMBL" id="CP062796">
    <property type="protein sequence ID" value="QUL98104.1"/>
    <property type="molecule type" value="Genomic_DNA"/>
</dbReference>
<accession>A0AAT9LAN8</accession>
<dbReference type="InterPro" id="IPR014535">
    <property type="entry name" value="Hpre_diP_synt_I"/>
</dbReference>
<dbReference type="Gene3D" id="1.10.1760.20">
    <property type="match status" value="1"/>
</dbReference>
<evidence type="ECO:0000313" key="2">
    <source>
        <dbReference type="EMBL" id="QUL98104.1"/>
    </source>
</evidence>
<feature type="transmembrane region" description="Helical" evidence="1">
    <location>
        <begin position="41"/>
        <end position="65"/>
    </location>
</feature>
<feature type="transmembrane region" description="Helical" evidence="1">
    <location>
        <begin position="140"/>
        <end position="164"/>
    </location>
</feature>
<gene>
    <name evidence="2" type="ORF">IMF26_08600</name>
</gene>
<dbReference type="PIRSF" id="PIRSF027391">
    <property type="entry name" value="Hpre_diP_synt_I"/>
    <property type="match status" value="1"/>
</dbReference>
<feature type="transmembrane region" description="Helical" evidence="1">
    <location>
        <begin position="12"/>
        <end position="35"/>
    </location>
</feature>
<feature type="transmembrane region" description="Helical" evidence="1">
    <location>
        <begin position="77"/>
        <end position="99"/>
    </location>
</feature>
<protein>
    <submittedName>
        <fullName evidence="2">Gx transporter family protein</fullName>
    </submittedName>
</protein>
<keyword evidence="1" id="KW-1133">Transmembrane helix</keyword>
<name>A0AAT9LAN8_9FIRM</name>
<evidence type="ECO:0000256" key="1">
    <source>
        <dbReference type="SAM" id="Phobius"/>
    </source>
</evidence>
<reference evidence="2" key="2">
    <citation type="journal article" date="2023" name="Biology">
        <title>Prokaryotic Life Associated with Coal-Fire Gas Vents Revealed by Metagenomics.</title>
        <authorList>
            <person name="Kadnikov V.V."/>
            <person name="Mardanov A.V."/>
            <person name="Beletsky A.V."/>
            <person name="Karnachuk O.V."/>
            <person name="Ravin N.V."/>
        </authorList>
    </citation>
    <scope>NUCLEOTIDE SEQUENCE</scope>
    <source>
        <strain evidence="2">Bu02</strain>
    </source>
</reference>
<proteinExistence type="predicted"/>
<keyword evidence="1" id="KW-0472">Membrane</keyword>
<dbReference type="KEGG" id="fcz:IMF26_08600"/>
<reference evidence="2" key="1">
    <citation type="submission" date="2020-10" db="EMBL/GenBank/DDBJ databases">
        <authorList>
            <person name="Kadnikov V."/>
            <person name="Beletsky A.V."/>
            <person name="Mardanov A.V."/>
            <person name="Karnachuk O.V."/>
            <person name="Ravin N.V."/>
        </authorList>
    </citation>
    <scope>NUCLEOTIDE SEQUENCE</scope>
    <source>
        <strain evidence="2">Bu02</strain>
    </source>
</reference>
<keyword evidence="1" id="KW-0812">Transmembrane</keyword>
<sequence length="174" mass="18341">MTQANVRKITKISILVALAGILHAVEAVIPVPYVIPGAKLGLANVVALFAVVTQGLGQSLLISFLRTLIGSLISGTFLNVGYYLSVSGAIVSTLAMYAANRLSRGRLSVVGISVAGAFAHNTAQLVTASLILRQAGVFFYLPYLLFFAIPTGIFVGFLAGRIISFAEKFPKLGR</sequence>
<dbReference type="InterPro" id="IPR010898">
    <property type="entry name" value="Hpre_diP_synth_I"/>
</dbReference>
<dbReference type="AlphaFoldDB" id="A0AAT9LAN8"/>
<organism evidence="2">
    <name type="scientific">Candidatus Fermentithermobacillus carboniphilus</name>
    <dbReference type="NCBI Taxonomy" id="3085328"/>
    <lineage>
        <taxon>Bacteria</taxon>
        <taxon>Bacillati</taxon>
        <taxon>Bacillota</taxon>
        <taxon>Candidatus Fermentithermobacillia</taxon>
        <taxon>Candidatus Fermentithermobacillales</taxon>
        <taxon>Candidatus Fermentithermobacillaceae</taxon>
        <taxon>Candidatus Fermentithermobacillus</taxon>
    </lineage>
</organism>